<evidence type="ECO:0000256" key="1">
    <source>
        <dbReference type="SAM" id="MobiDB-lite"/>
    </source>
</evidence>
<dbReference type="InterPro" id="IPR008492">
    <property type="entry name" value="Rv2714-like"/>
</dbReference>
<evidence type="ECO:0000313" key="2">
    <source>
        <dbReference type="EMBL" id="PZO99338.1"/>
    </source>
</evidence>
<dbReference type="Pfam" id="PF09754">
    <property type="entry name" value="PAC2"/>
    <property type="match status" value="1"/>
</dbReference>
<dbReference type="AlphaFoldDB" id="A0A2W5CZL3"/>
<accession>A0A2W5CZL3</accession>
<dbReference type="SUPFAM" id="SSF159659">
    <property type="entry name" value="Cgl1923-like"/>
    <property type="match status" value="1"/>
</dbReference>
<dbReference type="Gene3D" id="3.40.50.10900">
    <property type="entry name" value="PAC-like subunit"/>
    <property type="match status" value="1"/>
</dbReference>
<gene>
    <name evidence="2" type="ORF">DI609_08520</name>
</gene>
<proteinExistence type="predicted"/>
<dbReference type="GO" id="GO:0000502">
    <property type="term" value="C:proteasome complex"/>
    <property type="evidence" value="ECO:0007669"/>
    <property type="project" value="UniProtKB-KW"/>
</dbReference>
<dbReference type="PIRSF" id="PIRSF028754">
    <property type="entry name" value="UCP028754"/>
    <property type="match status" value="1"/>
</dbReference>
<name>A0A2W5CZL3_9CORY</name>
<dbReference type="Proteomes" id="UP000249451">
    <property type="component" value="Unassembled WGS sequence"/>
</dbReference>
<dbReference type="Gene3D" id="1.10.287.100">
    <property type="match status" value="1"/>
</dbReference>
<sequence length="344" mass="37723">MPQDNSFSRRPRNTMYEMEYPVPLEADSPDEGIPMLIALQGYADAGQAIAVSGNHLLEALDSSVVASFNLDDLLDYRARRPSITIDQNRITKSDKLSLDVRIVKDVNDRPFLLVAGPEPDLKWEAFGHAIMELAQRANVSRAISFYAAPMTVPHTRPLVISAHASDPSLVRDYHTWDARLVIPGAAALETEMQLSAAGFDAIGLTAHVPHYIAGSEYPEASYALLKAFGDLADRELPLKALEKDMSRVQQQLAQQTEESHEIATVVGALEQQYDKEVRRLRKKKSSLLEPGQDIPTGEELGAEFEAFLARMNDAADTDSAAGGEDPADPTDSNDPHDDDEGDSQ</sequence>
<dbReference type="InterPro" id="IPR019151">
    <property type="entry name" value="Proteasome_assmbl_chaperone_2"/>
</dbReference>
<dbReference type="InterPro" id="IPR038389">
    <property type="entry name" value="PSMG2_sf"/>
</dbReference>
<reference evidence="2 3" key="1">
    <citation type="submission" date="2017-11" db="EMBL/GenBank/DDBJ databases">
        <title>Infants hospitalized years apart are colonized by the same room-sourced microbial strains.</title>
        <authorList>
            <person name="Brooks B."/>
            <person name="Olm M.R."/>
            <person name="Firek B.A."/>
            <person name="Baker R."/>
            <person name="Thomas B.C."/>
            <person name="Morowitz M.J."/>
            <person name="Banfield J.F."/>
        </authorList>
    </citation>
    <scope>NUCLEOTIDE SEQUENCE [LARGE SCALE GENOMIC DNA]</scope>
    <source>
        <strain evidence="2">S2_012_000_R3_87</strain>
    </source>
</reference>
<feature type="region of interest" description="Disordered" evidence="1">
    <location>
        <begin position="307"/>
        <end position="344"/>
    </location>
</feature>
<protein>
    <submittedName>
        <fullName evidence="2">Proteasome protein</fullName>
    </submittedName>
</protein>
<evidence type="ECO:0000313" key="3">
    <source>
        <dbReference type="Proteomes" id="UP000249451"/>
    </source>
</evidence>
<keyword evidence="2" id="KW-0647">Proteasome</keyword>
<dbReference type="EMBL" id="QFNY01000208">
    <property type="protein sequence ID" value="PZO99338.1"/>
    <property type="molecule type" value="Genomic_DNA"/>
</dbReference>
<organism evidence="2 3">
    <name type="scientific">Corynebacterium urealyticum</name>
    <dbReference type="NCBI Taxonomy" id="43771"/>
    <lineage>
        <taxon>Bacteria</taxon>
        <taxon>Bacillati</taxon>
        <taxon>Actinomycetota</taxon>
        <taxon>Actinomycetes</taxon>
        <taxon>Mycobacteriales</taxon>
        <taxon>Corynebacteriaceae</taxon>
        <taxon>Corynebacterium</taxon>
    </lineage>
</organism>
<comment type="caution">
    <text evidence="2">The sequence shown here is derived from an EMBL/GenBank/DDBJ whole genome shotgun (WGS) entry which is preliminary data.</text>
</comment>